<feature type="signal peptide" evidence="1">
    <location>
        <begin position="1"/>
        <end position="24"/>
    </location>
</feature>
<keyword evidence="1" id="KW-0732">Signal</keyword>
<dbReference type="InterPro" id="IPR033410">
    <property type="entry name" value="DUF5119"/>
</dbReference>
<dbReference type="Pfam" id="PF17145">
    <property type="entry name" value="DUF5119"/>
    <property type="match status" value="1"/>
</dbReference>
<accession>A0ABV4CYT7</accession>
<evidence type="ECO:0000313" key="2">
    <source>
        <dbReference type="EMBL" id="MEY8246574.1"/>
    </source>
</evidence>
<comment type="caution">
    <text evidence="2">The sequence shown here is derived from an EMBL/GenBank/DDBJ whole genome shotgun (WGS) entry which is preliminary data.</text>
</comment>
<evidence type="ECO:0000313" key="3">
    <source>
        <dbReference type="Proteomes" id="UP001565200"/>
    </source>
</evidence>
<feature type="chain" id="PRO_5047262391" evidence="1">
    <location>
        <begin position="25"/>
        <end position="309"/>
    </location>
</feature>
<dbReference type="PROSITE" id="PS51257">
    <property type="entry name" value="PROKAR_LIPOPROTEIN"/>
    <property type="match status" value="1"/>
</dbReference>
<dbReference type="RefSeq" id="WP_121700255.1">
    <property type="nucleotide sequence ID" value="NZ_JBCLPP010000057.1"/>
</dbReference>
<gene>
    <name evidence="2" type="ORF">AAK873_13275</name>
</gene>
<proteinExistence type="predicted"/>
<organism evidence="2 3">
    <name type="scientific">Heminiphilus faecis</name>
    <dbReference type="NCBI Taxonomy" id="2601703"/>
    <lineage>
        <taxon>Bacteria</taxon>
        <taxon>Pseudomonadati</taxon>
        <taxon>Bacteroidota</taxon>
        <taxon>Bacteroidia</taxon>
        <taxon>Bacteroidales</taxon>
        <taxon>Muribaculaceae</taxon>
        <taxon>Heminiphilus</taxon>
    </lineage>
</organism>
<reference evidence="2 3" key="1">
    <citation type="submission" date="2024-03" db="EMBL/GenBank/DDBJ databases">
        <title>Mouse gut bacterial collection (mGBC) of GemPharmatech.</title>
        <authorList>
            <person name="He Y."/>
            <person name="Dong L."/>
            <person name="Wu D."/>
            <person name="Gao X."/>
            <person name="Lin Z."/>
        </authorList>
    </citation>
    <scope>NUCLEOTIDE SEQUENCE [LARGE SCALE GENOMIC DNA]</scope>
    <source>
        <strain evidence="2 3">54-13</strain>
    </source>
</reference>
<name>A0ABV4CYT7_9BACT</name>
<protein>
    <submittedName>
        <fullName evidence="2">DUF5119 domain-containing protein</fullName>
    </submittedName>
</protein>
<dbReference type="Proteomes" id="UP001565200">
    <property type="component" value="Unassembled WGS sequence"/>
</dbReference>
<keyword evidence="3" id="KW-1185">Reference proteome</keyword>
<sequence>MKRRFAIAVLLVALVCVIQSCSHKDLCYDHNHVVDFEIKFDWSKAPDAAPRTMVVRIFHMDGSFYRRYEFITREGGKVRLDAGQYKMLFHNGDMESVREVDNDYDNYSLTTIQQELLAPIGRVDNETPRPDDSEAQPVHNAPETVWGGREEYVEVGPGAESGQVTLMPEEVTSVYNIEIRNVVNMSEDIGVSAALTGMAECWQLAAAGASAGPVTIPIALERRDEHTFTARVVSFGHCPVEKLSHWLSVYTTNQYYYHFDVSSQFHEVEDDGNILIIIEGLKLPDPDATGMSPSVSGWSDDINNDINMN</sequence>
<evidence type="ECO:0000256" key="1">
    <source>
        <dbReference type="SAM" id="SignalP"/>
    </source>
</evidence>
<dbReference type="EMBL" id="JBCLPP010000057">
    <property type="protein sequence ID" value="MEY8246574.1"/>
    <property type="molecule type" value="Genomic_DNA"/>
</dbReference>